<dbReference type="EMBL" id="LT635766">
    <property type="protein sequence ID" value="SGZ54666.1"/>
    <property type="molecule type" value="Genomic_DNA"/>
</dbReference>
<gene>
    <name evidence="2" type="ORF">SAMEA4029009_CIC11G00000000271</name>
</gene>
<dbReference type="CDD" id="cd05325">
    <property type="entry name" value="carb_red_sniffer_like_SDR_c"/>
    <property type="match status" value="1"/>
</dbReference>
<dbReference type="PANTHER" id="PTHR45458">
    <property type="entry name" value="SHORT-CHAIN DEHYDROGENASE/REDUCTASE SDR"/>
    <property type="match status" value="1"/>
</dbReference>
<accession>A0A1L0BWD7</accession>
<organism evidence="2 3">
    <name type="scientific">Sungouiella intermedia</name>
    <dbReference type="NCBI Taxonomy" id="45354"/>
    <lineage>
        <taxon>Eukaryota</taxon>
        <taxon>Fungi</taxon>
        <taxon>Dikarya</taxon>
        <taxon>Ascomycota</taxon>
        <taxon>Saccharomycotina</taxon>
        <taxon>Pichiomycetes</taxon>
        <taxon>Metschnikowiaceae</taxon>
        <taxon>Sungouiella</taxon>
    </lineage>
</organism>
<keyword evidence="1" id="KW-0472">Membrane</keyword>
<evidence type="ECO:0000313" key="2">
    <source>
        <dbReference type="EMBL" id="SGZ54666.1"/>
    </source>
</evidence>
<evidence type="ECO:0000313" key="3">
    <source>
        <dbReference type="Proteomes" id="UP000182259"/>
    </source>
</evidence>
<dbReference type="PRINTS" id="PR00081">
    <property type="entry name" value="GDHRDH"/>
</dbReference>
<feature type="transmembrane region" description="Helical" evidence="1">
    <location>
        <begin position="138"/>
        <end position="160"/>
    </location>
</feature>
<dbReference type="InterPro" id="IPR036291">
    <property type="entry name" value="NAD(P)-bd_dom_sf"/>
</dbReference>
<dbReference type="Pfam" id="PF00106">
    <property type="entry name" value="adh_short"/>
    <property type="match status" value="1"/>
</dbReference>
<dbReference type="Proteomes" id="UP000182259">
    <property type="component" value="Chromosome III"/>
</dbReference>
<dbReference type="Gene3D" id="3.40.50.720">
    <property type="entry name" value="NAD(P)-binding Rossmann-like Domain"/>
    <property type="match status" value="1"/>
</dbReference>
<dbReference type="GO" id="GO:0016616">
    <property type="term" value="F:oxidoreductase activity, acting on the CH-OH group of donors, NAD or NADP as acceptor"/>
    <property type="evidence" value="ECO:0007669"/>
    <property type="project" value="TreeGrafter"/>
</dbReference>
<reference evidence="2 3" key="1">
    <citation type="submission" date="2016-10" db="EMBL/GenBank/DDBJ databases">
        <authorList>
            <person name="de Groot N.N."/>
        </authorList>
    </citation>
    <scope>NUCLEOTIDE SEQUENCE [LARGE SCALE GENOMIC DNA]</scope>
    <source>
        <strain evidence="2 3">PYCC 4715</strain>
    </source>
</reference>
<dbReference type="PANTHER" id="PTHR45458:SF3">
    <property type="entry name" value="CHAIN DEHYDROGENASE (ATSC), PUTATIVE-RELATED"/>
    <property type="match status" value="1"/>
</dbReference>
<evidence type="ECO:0000256" key="1">
    <source>
        <dbReference type="SAM" id="Phobius"/>
    </source>
</evidence>
<dbReference type="AlphaFoldDB" id="A0A1L0BWD7"/>
<protein>
    <submittedName>
        <fullName evidence="2">CIC11C00000000271</fullName>
    </submittedName>
</protein>
<proteinExistence type="predicted"/>
<sequence>MTTTYFITGANRGIGFELAKKISENKDNVVVATTRSFDRAGQLKDLKRDNIEIIQLDVTDSLDELKDSLSKLKVLQENGVDVFIQNAGIYLDAGDSTATTPIEHFADMFNGNALSSIKVYQAIYPYWIREHKGVTKKAVYISSLLGSMAGFVLPSFGYGLSKAALNFHAKHTAYEHSNSENPVLKESITVSLHPGLVTTDMGSAGAEKFRQNESFAALDLDKIIISPPQSASDLVKIIDGLKLEDTGAFFNHDGSKLPF</sequence>
<keyword evidence="1" id="KW-0812">Transmembrane</keyword>
<dbReference type="InterPro" id="IPR002347">
    <property type="entry name" value="SDR_fam"/>
</dbReference>
<dbReference type="SUPFAM" id="SSF51735">
    <property type="entry name" value="NAD(P)-binding Rossmann-fold domains"/>
    <property type="match status" value="1"/>
</dbReference>
<dbReference type="InterPro" id="IPR052184">
    <property type="entry name" value="SDR_enzymes"/>
</dbReference>
<keyword evidence="1" id="KW-1133">Transmembrane helix</keyword>
<name>A0A1L0BWD7_9ASCO</name>